<name>A0ACC0LLH6_RHOML</name>
<dbReference type="Proteomes" id="UP001062846">
    <property type="component" value="Chromosome 12"/>
</dbReference>
<proteinExistence type="predicted"/>
<sequence>MKKREQQQQQVRQIQCNKGKSIKFKRSTSNLGEDGASSAILLLAYIAFTPSFNT</sequence>
<comment type="caution">
    <text evidence="1">The sequence shown here is derived from an EMBL/GenBank/DDBJ whole genome shotgun (WGS) entry which is preliminary data.</text>
</comment>
<gene>
    <name evidence="1" type="ORF">RHMOL_Rhmol12G0204400</name>
</gene>
<evidence type="ECO:0000313" key="2">
    <source>
        <dbReference type="Proteomes" id="UP001062846"/>
    </source>
</evidence>
<reference evidence="1" key="1">
    <citation type="submission" date="2022-02" db="EMBL/GenBank/DDBJ databases">
        <title>Plant Genome Project.</title>
        <authorList>
            <person name="Zhang R.-G."/>
        </authorList>
    </citation>
    <scope>NUCLEOTIDE SEQUENCE</scope>
    <source>
        <strain evidence="1">AT1</strain>
    </source>
</reference>
<keyword evidence="2" id="KW-1185">Reference proteome</keyword>
<protein>
    <submittedName>
        <fullName evidence="1">Uncharacterized protein</fullName>
    </submittedName>
</protein>
<accession>A0ACC0LLH6</accession>
<evidence type="ECO:0000313" key="1">
    <source>
        <dbReference type="EMBL" id="KAI8529164.1"/>
    </source>
</evidence>
<organism evidence="1 2">
    <name type="scientific">Rhododendron molle</name>
    <name type="common">Chinese azalea</name>
    <name type="synonym">Azalea mollis</name>
    <dbReference type="NCBI Taxonomy" id="49168"/>
    <lineage>
        <taxon>Eukaryota</taxon>
        <taxon>Viridiplantae</taxon>
        <taxon>Streptophyta</taxon>
        <taxon>Embryophyta</taxon>
        <taxon>Tracheophyta</taxon>
        <taxon>Spermatophyta</taxon>
        <taxon>Magnoliopsida</taxon>
        <taxon>eudicotyledons</taxon>
        <taxon>Gunneridae</taxon>
        <taxon>Pentapetalae</taxon>
        <taxon>asterids</taxon>
        <taxon>Ericales</taxon>
        <taxon>Ericaceae</taxon>
        <taxon>Ericoideae</taxon>
        <taxon>Rhodoreae</taxon>
        <taxon>Rhododendron</taxon>
    </lineage>
</organism>
<dbReference type="EMBL" id="CM046399">
    <property type="protein sequence ID" value="KAI8529164.1"/>
    <property type="molecule type" value="Genomic_DNA"/>
</dbReference>